<keyword evidence="2 5" id="KW-0479">Metal-binding</keyword>
<accession>A0A5J5EIK2</accession>
<evidence type="ECO:0000313" key="6">
    <source>
        <dbReference type="EMBL" id="KAA8894756.1"/>
    </source>
</evidence>
<dbReference type="AlphaFoldDB" id="A0A5J5EIK2"/>
<organism evidence="6 7">
    <name type="scientific">Sphaerosporella brunnea</name>
    <dbReference type="NCBI Taxonomy" id="1250544"/>
    <lineage>
        <taxon>Eukaryota</taxon>
        <taxon>Fungi</taxon>
        <taxon>Dikarya</taxon>
        <taxon>Ascomycota</taxon>
        <taxon>Pezizomycotina</taxon>
        <taxon>Pezizomycetes</taxon>
        <taxon>Pezizales</taxon>
        <taxon>Pyronemataceae</taxon>
        <taxon>Sphaerosporella</taxon>
    </lineage>
</organism>
<evidence type="ECO:0000256" key="5">
    <source>
        <dbReference type="PIRSR" id="PIRSR604294-1"/>
    </source>
</evidence>
<protein>
    <submittedName>
        <fullName evidence="6">Carotenoid oxygenase</fullName>
    </submittedName>
</protein>
<keyword evidence="7" id="KW-1185">Reference proteome</keyword>
<feature type="binding site" evidence="5">
    <location>
        <position position="514"/>
    </location>
    <ligand>
        <name>Fe cation</name>
        <dbReference type="ChEBI" id="CHEBI:24875"/>
        <note>catalytic</note>
    </ligand>
</feature>
<evidence type="ECO:0000256" key="2">
    <source>
        <dbReference type="ARBA" id="ARBA00022723"/>
    </source>
</evidence>
<comment type="caution">
    <text evidence="6">The sequence shown here is derived from an EMBL/GenBank/DDBJ whole genome shotgun (WGS) entry which is preliminary data.</text>
</comment>
<dbReference type="Proteomes" id="UP000326924">
    <property type="component" value="Unassembled WGS sequence"/>
</dbReference>
<keyword evidence="4 5" id="KW-0408">Iron</keyword>
<name>A0A5J5EIK2_9PEZI</name>
<dbReference type="Pfam" id="PF03055">
    <property type="entry name" value="RPE65"/>
    <property type="match status" value="1"/>
</dbReference>
<comment type="cofactor">
    <cofactor evidence="5">
        <name>Fe(2+)</name>
        <dbReference type="ChEBI" id="CHEBI:29033"/>
    </cofactor>
    <text evidence="5">Binds 1 Fe(2+) ion per subunit.</text>
</comment>
<sequence>MTATDIFNDWPNNSGFDVFHEETTPVELTVKGQIPEYVRGVLYRTGPGNYTVPTEKGTTFTMQHWFDGFGQTHRFQLLSPTKVLYNSRRSCDELIEHIRSTGSLPSSFSFAQRRDPCQSLWRKFFTTFHSEYSQLRGPSGANICVTLSLDMPGLPATASDGKRSLYAKTDATVLQGLDPETLEPVGICNQTKLHPELKGQLSSAHSQRCPETSDTFNYNTELGKTTKYRVFRVCAATGKTEILATITDAPAAYIHSFFLTKNYVVLCVFSAHFGLGGLKILYHKNMLDALDDVAPHKKALWYVVPRKVGSAAIKKYSGRAFFAFHSANAWEENGGIVAEVPAFDSIDIIKKFYLNHIKADSAEARKWVDKAKPSYTRFWLPEVEKVGTGFVETVWERPGDVSMELPAINPLYKTKPHRFTYGLVFRGKSTMMDGLVKHDNSPEQKHLLWEKHAHTPGEAIFIPDPAGTEEDDGVLLTVVLDGRSGLSYLLVLDAKTMREVARAEMDWAVPFGFHGTFGRI</sequence>
<dbReference type="GO" id="GO:0046872">
    <property type="term" value="F:metal ion binding"/>
    <property type="evidence" value="ECO:0007669"/>
    <property type="project" value="UniProtKB-KW"/>
</dbReference>
<feature type="binding site" evidence="5">
    <location>
        <position position="255"/>
    </location>
    <ligand>
        <name>Fe cation</name>
        <dbReference type="ChEBI" id="CHEBI:24875"/>
        <note>catalytic</note>
    </ligand>
</feature>
<reference evidence="6 7" key="1">
    <citation type="submission" date="2019-09" db="EMBL/GenBank/DDBJ databases">
        <title>Draft genome of the ectomycorrhizal ascomycete Sphaerosporella brunnea.</title>
        <authorList>
            <consortium name="DOE Joint Genome Institute"/>
            <person name="Benucci G.M."/>
            <person name="Marozzi G."/>
            <person name="Antonielli L."/>
            <person name="Sanchez S."/>
            <person name="Marco P."/>
            <person name="Wang X."/>
            <person name="Falini L.B."/>
            <person name="Barry K."/>
            <person name="Haridas S."/>
            <person name="Lipzen A."/>
            <person name="Labutti K."/>
            <person name="Grigoriev I.V."/>
            <person name="Murat C."/>
            <person name="Martin F."/>
            <person name="Albertini E."/>
            <person name="Donnini D."/>
            <person name="Bonito G."/>
        </authorList>
    </citation>
    <scope>NUCLEOTIDE SEQUENCE [LARGE SCALE GENOMIC DNA]</scope>
    <source>
        <strain evidence="6 7">Sb_GMNB300</strain>
    </source>
</reference>
<feature type="binding site" evidence="5">
    <location>
        <position position="205"/>
    </location>
    <ligand>
        <name>Fe cation</name>
        <dbReference type="ChEBI" id="CHEBI:24875"/>
        <note>catalytic</note>
    </ligand>
</feature>
<dbReference type="PANTHER" id="PTHR10543">
    <property type="entry name" value="BETA-CAROTENE DIOXYGENASE"/>
    <property type="match status" value="1"/>
</dbReference>
<dbReference type="EMBL" id="VXIS01000314">
    <property type="protein sequence ID" value="KAA8894756.1"/>
    <property type="molecule type" value="Genomic_DNA"/>
</dbReference>
<feature type="binding site" evidence="5">
    <location>
        <position position="325"/>
    </location>
    <ligand>
        <name>Fe cation</name>
        <dbReference type="ChEBI" id="CHEBI:24875"/>
        <note>catalytic</note>
    </ligand>
</feature>
<dbReference type="GO" id="GO:0010436">
    <property type="term" value="F:carotenoid dioxygenase activity"/>
    <property type="evidence" value="ECO:0007669"/>
    <property type="project" value="TreeGrafter"/>
</dbReference>
<evidence type="ECO:0000256" key="1">
    <source>
        <dbReference type="ARBA" id="ARBA00006787"/>
    </source>
</evidence>
<dbReference type="InParanoid" id="A0A5J5EIK2"/>
<evidence type="ECO:0000256" key="3">
    <source>
        <dbReference type="ARBA" id="ARBA00023002"/>
    </source>
</evidence>
<dbReference type="InterPro" id="IPR004294">
    <property type="entry name" value="Carotenoid_Oase"/>
</dbReference>
<keyword evidence="3" id="KW-0560">Oxidoreductase</keyword>
<evidence type="ECO:0000313" key="7">
    <source>
        <dbReference type="Proteomes" id="UP000326924"/>
    </source>
</evidence>
<dbReference type="PANTHER" id="PTHR10543:SF24">
    <property type="entry name" value="CAROTENOID ISOMEROOXYGENASE"/>
    <property type="match status" value="1"/>
</dbReference>
<dbReference type="GO" id="GO:0016121">
    <property type="term" value="P:carotene catabolic process"/>
    <property type="evidence" value="ECO:0007669"/>
    <property type="project" value="TreeGrafter"/>
</dbReference>
<gene>
    <name evidence="6" type="ORF">FN846DRAFT_386829</name>
</gene>
<evidence type="ECO:0000256" key="4">
    <source>
        <dbReference type="ARBA" id="ARBA00023004"/>
    </source>
</evidence>
<proteinExistence type="inferred from homology"/>
<dbReference type="OrthoDB" id="407010at2759"/>
<comment type="similarity">
    <text evidence="1">Belongs to the carotenoid oxygenase family.</text>
</comment>